<organism evidence="5 6">
    <name type="scientific">Actinophytocola gossypii</name>
    <dbReference type="NCBI Taxonomy" id="2812003"/>
    <lineage>
        <taxon>Bacteria</taxon>
        <taxon>Bacillati</taxon>
        <taxon>Actinomycetota</taxon>
        <taxon>Actinomycetes</taxon>
        <taxon>Pseudonocardiales</taxon>
        <taxon>Pseudonocardiaceae</taxon>
    </lineage>
</organism>
<dbReference type="PRINTS" id="PR00412">
    <property type="entry name" value="EPOXHYDRLASE"/>
</dbReference>
<dbReference type="InterPro" id="IPR029058">
    <property type="entry name" value="AB_hydrolase_fold"/>
</dbReference>
<evidence type="ECO:0000256" key="2">
    <source>
        <dbReference type="ARBA" id="ARBA00022797"/>
    </source>
</evidence>
<dbReference type="EMBL" id="JAFFZE010000012">
    <property type="protein sequence ID" value="MCT2584576.1"/>
    <property type="molecule type" value="Genomic_DNA"/>
</dbReference>
<protein>
    <submittedName>
        <fullName evidence="5">Alpha/beta fold hydrolase</fullName>
    </submittedName>
</protein>
<gene>
    <name evidence="5" type="ORF">JT362_15740</name>
</gene>
<evidence type="ECO:0000256" key="1">
    <source>
        <dbReference type="ARBA" id="ARBA00010088"/>
    </source>
</evidence>
<comment type="caution">
    <text evidence="5">The sequence shown here is derived from an EMBL/GenBank/DDBJ whole genome shotgun (WGS) entry which is preliminary data.</text>
</comment>
<dbReference type="GO" id="GO:0016787">
    <property type="term" value="F:hydrolase activity"/>
    <property type="evidence" value="ECO:0007669"/>
    <property type="project" value="UniProtKB-KW"/>
</dbReference>
<dbReference type="InterPro" id="IPR016292">
    <property type="entry name" value="Epoxide_hydrolase"/>
</dbReference>
<dbReference type="Gene3D" id="3.40.50.1820">
    <property type="entry name" value="alpha/beta hydrolase"/>
    <property type="match status" value="1"/>
</dbReference>
<dbReference type="InterPro" id="IPR010497">
    <property type="entry name" value="Epoxide_hydro_N"/>
</dbReference>
<keyword evidence="3 5" id="KW-0378">Hydrolase</keyword>
<reference evidence="5 6" key="1">
    <citation type="submission" date="2021-02" db="EMBL/GenBank/DDBJ databases">
        <title>Actinophytocola xerophila sp. nov., isolated from soil of cotton cropping field.</title>
        <authorList>
            <person name="Huang R."/>
            <person name="Chen X."/>
            <person name="Ge X."/>
            <person name="Liu W."/>
        </authorList>
    </citation>
    <scope>NUCLEOTIDE SEQUENCE [LARGE SCALE GENOMIC DNA]</scope>
    <source>
        <strain evidence="5 6">S1-96</strain>
    </source>
</reference>
<keyword evidence="6" id="KW-1185">Reference proteome</keyword>
<proteinExistence type="inferred from homology"/>
<dbReference type="Proteomes" id="UP001156441">
    <property type="component" value="Unassembled WGS sequence"/>
</dbReference>
<dbReference type="PANTHER" id="PTHR21661:SF35">
    <property type="entry name" value="EPOXIDE HYDROLASE"/>
    <property type="match status" value="1"/>
</dbReference>
<dbReference type="InterPro" id="IPR000639">
    <property type="entry name" value="Epox_hydrolase-like"/>
</dbReference>
<dbReference type="PIRSF" id="PIRSF001112">
    <property type="entry name" value="Epoxide_hydrolase"/>
    <property type="match status" value="1"/>
</dbReference>
<evidence type="ECO:0000256" key="3">
    <source>
        <dbReference type="ARBA" id="ARBA00022801"/>
    </source>
</evidence>
<evidence type="ECO:0000259" key="4">
    <source>
        <dbReference type="Pfam" id="PF06441"/>
    </source>
</evidence>
<dbReference type="SUPFAM" id="SSF53474">
    <property type="entry name" value="alpha/beta-Hydrolases"/>
    <property type="match status" value="1"/>
</dbReference>
<dbReference type="RefSeq" id="WP_260191968.1">
    <property type="nucleotide sequence ID" value="NZ_JAFFZE010000012.1"/>
</dbReference>
<evidence type="ECO:0000313" key="5">
    <source>
        <dbReference type="EMBL" id="MCT2584576.1"/>
    </source>
</evidence>
<accession>A0ABT2JA42</accession>
<dbReference type="PANTHER" id="PTHR21661">
    <property type="entry name" value="EPOXIDE HYDROLASE 1-RELATED"/>
    <property type="match status" value="1"/>
</dbReference>
<name>A0ABT2JA42_9PSEU</name>
<sequence>MADPIPFTVAVSPDVLADLDRRLHATRWPPGAQPRWDAGVDQGYLRALVERWRNGFDWTSQVNVLNRHPQYLAEIDGHVVHFLHVRGRGQKPFPLLLTHGWPSTCWEFLPLVEHLSAMTFDLVIPSLPGFAFSPPVPHAAAIPGIWHRLMTDVLGYPRYGAHGGDIGAMVTNRLALDHPDNVAGIHVTMPAEPTIDPATLTCEEHEFLAQRRMSHETDSAYAHAQRTRPDTLAAALNDSPAGLAAWIIDKWRDWSARDGDLATRFSMDDLLTTITLYWVTGTIGTSFAVYRDWALGSSGRPEAWANRDDISPGVDSKPLPPGQRITTPAAVALFDHPAPPAWARRAYADLRTCARMPRGGHFPALTEPALLAGDIRDFFSHGCQRAGWRRRVRLPGGLDLRGAVRGGGV</sequence>
<feature type="domain" description="Epoxide hydrolase N-terminal" evidence="4">
    <location>
        <begin position="6"/>
        <end position="108"/>
    </location>
</feature>
<keyword evidence="2" id="KW-0058">Aromatic hydrocarbons catabolism</keyword>
<dbReference type="Pfam" id="PF06441">
    <property type="entry name" value="EHN"/>
    <property type="match status" value="1"/>
</dbReference>
<evidence type="ECO:0000313" key="6">
    <source>
        <dbReference type="Proteomes" id="UP001156441"/>
    </source>
</evidence>
<comment type="similarity">
    <text evidence="1">Belongs to the peptidase S33 family.</text>
</comment>